<dbReference type="Proteomes" id="UP000030765">
    <property type="component" value="Unassembled WGS sequence"/>
</dbReference>
<name>A0A084WAZ6_ANOSI</name>
<accession>A0A084WAZ6</accession>
<dbReference type="EMBL" id="ATLV01022298">
    <property type="status" value="NOT_ANNOTATED_CDS"/>
    <property type="molecule type" value="Genomic_DNA"/>
</dbReference>
<dbReference type="EnsemblMetazoa" id="ASIC015636-RA">
    <property type="protein sequence ID" value="ASIC015636-PA"/>
    <property type="gene ID" value="ASIC015636"/>
</dbReference>
<gene>
    <name evidence="1" type="ORF">ZHAS_00015636</name>
</gene>
<organism evidence="1">
    <name type="scientific">Anopheles sinensis</name>
    <name type="common">Mosquito</name>
    <dbReference type="NCBI Taxonomy" id="74873"/>
    <lineage>
        <taxon>Eukaryota</taxon>
        <taxon>Metazoa</taxon>
        <taxon>Ecdysozoa</taxon>
        <taxon>Arthropoda</taxon>
        <taxon>Hexapoda</taxon>
        <taxon>Insecta</taxon>
        <taxon>Pterygota</taxon>
        <taxon>Neoptera</taxon>
        <taxon>Endopterygota</taxon>
        <taxon>Diptera</taxon>
        <taxon>Nematocera</taxon>
        <taxon>Culicoidea</taxon>
        <taxon>Culicidae</taxon>
        <taxon>Anophelinae</taxon>
        <taxon>Anopheles</taxon>
    </lineage>
</organism>
<proteinExistence type="predicted"/>
<sequence length="77" mass="8722">MHHRCFLPFPRHLCNLIRRLLGVENRLPRALDTPIPSSQVQANHLFPETGPSDHGHFLCGRKDGRTVAIFRAAKSVN</sequence>
<keyword evidence="3" id="KW-1185">Reference proteome</keyword>
<dbReference type="AlphaFoldDB" id="A0A084WAZ6"/>
<reference evidence="1 3" key="1">
    <citation type="journal article" date="2014" name="BMC Genomics">
        <title>Genome sequence of Anopheles sinensis provides insight into genetics basis of mosquito competence for malaria parasites.</title>
        <authorList>
            <person name="Zhou D."/>
            <person name="Zhang D."/>
            <person name="Ding G."/>
            <person name="Shi L."/>
            <person name="Hou Q."/>
            <person name="Ye Y."/>
            <person name="Xu Y."/>
            <person name="Zhou H."/>
            <person name="Xiong C."/>
            <person name="Li S."/>
            <person name="Yu J."/>
            <person name="Hong S."/>
            <person name="Yu X."/>
            <person name="Zou P."/>
            <person name="Chen C."/>
            <person name="Chang X."/>
            <person name="Wang W."/>
            <person name="Lv Y."/>
            <person name="Sun Y."/>
            <person name="Ma L."/>
            <person name="Shen B."/>
            <person name="Zhu C."/>
        </authorList>
    </citation>
    <scope>NUCLEOTIDE SEQUENCE [LARGE SCALE GENOMIC DNA]</scope>
</reference>
<dbReference type="VEuPathDB" id="VectorBase:ASIC015636"/>
<evidence type="ECO:0000313" key="2">
    <source>
        <dbReference type="EnsemblMetazoa" id="ASIC015636-PA"/>
    </source>
</evidence>
<evidence type="ECO:0000313" key="1">
    <source>
        <dbReference type="EMBL" id="KFB47390.1"/>
    </source>
</evidence>
<evidence type="ECO:0000313" key="3">
    <source>
        <dbReference type="Proteomes" id="UP000030765"/>
    </source>
</evidence>
<reference evidence="2" key="2">
    <citation type="submission" date="2020-05" db="UniProtKB">
        <authorList>
            <consortium name="EnsemblMetazoa"/>
        </authorList>
    </citation>
    <scope>IDENTIFICATION</scope>
</reference>
<protein>
    <submittedName>
        <fullName evidence="1 2">Uncharacterized protein</fullName>
    </submittedName>
</protein>
<dbReference type="EMBL" id="KE525331">
    <property type="protein sequence ID" value="KFB47390.1"/>
    <property type="molecule type" value="Genomic_DNA"/>
</dbReference>